<evidence type="ECO:0000313" key="3">
    <source>
        <dbReference type="Proteomes" id="UP000789595"/>
    </source>
</evidence>
<proteinExistence type="predicted"/>
<accession>A0A8J2WVI3</accession>
<keyword evidence="1" id="KW-0175">Coiled coil</keyword>
<evidence type="ECO:0008006" key="4">
    <source>
        <dbReference type="Google" id="ProtNLM"/>
    </source>
</evidence>
<name>A0A8J2WVI3_9STRA</name>
<evidence type="ECO:0000256" key="1">
    <source>
        <dbReference type="SAM" id="Coils"/>
    </source>
</evidence>
<dbReference type="Proteomes" id="UP000789595">
    <property type="component" value="Unassembled WGS sequence"/>
</dbReference>
<protein>
    <recommendedName>
        <fullName evidence="4">Sulfotransferase domain-containing protein</fullName>
    </recommendedName>
</protein>
<sequence length="366" mass="39660">MRRRNKPRGLKALAALLSAAAIILLAVRQRSTTPPPRALVKSESKASEALRAVRAADARTRDAEARAAYADHVAQEAKGDAERREELNQALRARAQAAEAAASAAEAREQASNARAAAAERRAAQAEAALKAREQASNARAAAAERRAAQAEAALGAAKPVAAAGAAEAREQASNARAAAAERRAAQIRFTCDIQKEVAKYRNLQNLKLLFDGRRVGNSTLGPLMRKTGSSTMDRFAGPSANRVRRAADYLHTNIVASVRDPIERFASGYRQVETFYELGWIPKHFFKGECVLRWTRDDCAGNPRMKSGYVLAKRKVPAAAAARRRTRQIRRLHVVEARRSRSGAPARHRSIDCSAGLSWTGAESV</sequence>
<dbReference type="EMBL" id="CAKKNE010000002">
    <property type="protein sequence ID" value="CAH0370042.1"/>
    <property type="molecule type" value="Genomic_DNA"/>
</dbReference>
<feature type="coiled-coil region" evidence="1">
    <location>
        <begin position="74"/>
        <end position="154"/>
    </location>
</feature>
<evidence type="ECO:0000313" key="2">
    <source>
        <dbReference type="EMBL" id="CAH0370042.1"/>
    </source>
</evidence>
<keyword evidence="3" id="KW-1185">Reference proteome</keyword>
<gene>
    <name evidence="2" type="ORF">PECAL_2P31920</name>
</gene>
<dbReference type="AlphaFoldDB" id="A0A8J2WVI3"/>
<comment type="caution">
    <text evidence="2">The sequence shown here is derived from an EMBL/GenBank/DDBJ whole genome shotgun (WGS) entry which is preliminary data.</text>
</comment>
<reference evidence="2" key="1">
    <citation type="submission" date="2021-11" db="EMBL/GenBank/DDBJ databases">
        <authorList>
            <consortium name="Genoscope - CEA"/>
            <person name="William W."/>
        </authorList>
    </citation>
    <scope>NUCLEOTIDE SEQUENCE</scope>
</reference>
<organism evidence="2 3">
    <name type="scientific">Pelagomonas calceolata</name>
    <dbReference type="NCBI Taxonomy" id="35677"/>
    <lineage>
        <taxon>Eukaryota</taxon>
        <taxon>Sar</taxon>
        <taxon>Stramenopiles</taxon>
        <taxon>Ochrophyta</taxon>
        <taxon>Pelagophyceae</taxon>
        <taxon>Pelagomonadales</taxon>
        <taxon>Pelagomonadaceae</taxon>
        <taxon>Pelagomonas</taxon>
    </lineage>
</organism>